<dbReference type="OrthoDB" id="4476201at2759"/>
<feature type="transmembrane region" description="Helical" evidence="6">
    <location>
        <begin position="473"/>
        <end position="492"/>
    </location>
</feature>
<evidence type="ECO:0000256" key="6">
    <source>
        <dbReference type="SAM" id="Phobius"/>
    </source>
</evidence>
<evidence type="ECO:0000256" key="2">
    <source>
        <dbReference type="ARBA" id="ARBA00022448"/>
    </source>
</evidence>
<evidence type="ECO:0000313" key="7">
    <source>
        <dbReference type="EMBL" id="KAH3666397.1"/>
    </source>
</evidence>
<feature type="transmembrane region" description="Helical" evidence="6">
    <location>
        <begin position="410"/>
        <end position="428"/>
    </location>
</feature>
<feature type="transmembrane region" description="Helical" evidence="6">
    <location>
        <begin position="218"/>
        <end position="239"/>
    </location>
</feature>
<evidence type="ECO:0000256" key="5">
    <source>
        <dbReference type="ARBA" id="ARBA00023136"/>
    </source>
</evidence>
<feature type="transmembrane region" description="Helical" evidence="6">
    <location>
        <begin position="100"/>
        <end position="119"/>
    </location>
</feature>
<dbReference type="Proteomes" id="UP000769528">
    <property type="component" value="Unassembled WGS sequence"/>
</dbReference>
<organism evidence="7 8">
    <name type="scientific">Wickerhamomyces mucosus</name>
    <dbReference type="NCBI Taxonomy" id="1378264"/>
    <lineage>
        <taxon>Eukaryota</taxon>
        <taxon>Fungi</taxon>
        <taxon>Dikarya</taxon>
        <taxon>Ascomycota</taxon>
        <taxon>Saccharomycotina</taxon>
        <taxon>Saccharomycetes</taxon>
        <taxon>Phaffomycetales</taxon>
        <taxon>Wickerhamomycetaceae</taxon>
        <taxon>Wickerhamomyces</taxon>
    </lineage>
</organism>
<reference evidence="7" key="1">
    <citation type="journal article" date="2021" name="Open Biol.">
        <title>Shared evolutionary footprints suggest mitochondrial oxidative damage underlies multiple complex I losses in fungi.</title>
        <authorList>
            <person name="Schikora-Tamarit M.A."/>
            <person name="Marcet-Houben M."/>
            <person name="Nosek J."/>
            <person name="Gabaldon T."/>
        </authorList>
    </citation>
    <scope>NUCLEOTIDE SEQUENCE</scope>
    <source>
        <strain evidence="7">CBS6341</strain>
    </source>
</reference>
<evidence type="ECO:0000256" key="4">
    <source>
        <dbReference type="ARBA" id="ARBA00022989"/>
    </source>
</evidence>
<evidence type="ECO:0000256" key="3">
    <source>
        <dbReference type="ARBA" id="ARBA00022692"/>
    </source>
</evidence>
<dbReference type="Pfam" id="PF13520">
    <property type="entry name" value="AA_permease_2"/>
    <property type="match status" value="1"/>
</dbReference>
<dbReference type="GO" id="GO:0022857">
    <property type="term" value="F:transmembrane transporter activity"/>
    <property type="evidence" value="ECO:0007669"/>
    <property type="project" value="InterPro"/>
</dbReference>
<dbReference type="PANTHER" id="PTHR45649">
    <property type="entry name" value="AMINO-ACID PERMEASE BAT1"/>
    <property type="match status" value="1"/>
</dbReference>
<evidence type="ECO:0000256" key="1">
    <source>
        <dbReference type="ARBA" id="ARBA00004141"/>
    </source>
</evidence>
<dbReference type="GO" id="GO:0016020">
    <property type="term" value="C:membrane"/>
    <property type="evidence" value="ECO:0007669"/>
    <property type="project" value="UniProtKB-SubCell"/>
</dbReference>
<keyword evidence="8" id="KW-1185">Reference proteome</keyword>
<sequence>MSTTARPHISSSLSHEEIHNLRSLRSVTSRHGAGTVPEVNALAAADEIELLAEIGYKQELKRTMSGFGCFGIAFSIMGLLPSIITLMATGLSGLGPVSLLWGWFVSGLFILVGIAIPMAETSSSLPTSGGLYYWTNYYAPQKWKTLLSFFIGITNSFALAGGTCSIIYGLAVQILSAVYIGKDGQFDITDGKTYGVFVACIFAAALVATLSSKNTSRLQLVSIIANNILIIIFFIALPIGTAKNSKFNDASFIFGKVENFSEWSSGWAFFLYGMMPASWTIGAFDSCVHMSEEVSNPVRNVPIGIVGSVSACWIIGFCIMIVINACLPTDISSIIDTPSGQPLAQLFYDNLGKRWAIAFISLSAFCQFLMGCSIVTAVSRQAWAFARDDGLPFSSFFKVVNKRLAVPVRAIWFSSALAAVIGLLILVGPQATNALFSITIIGNYVSWGVPQLLRITSGRDIFRPGMFFIGKKLSYGVIVTGLLFQVFIIVIACMPDTKTVDKTTMNYAVVLNGSVWILSIFYFYIYKRKTYNGPKSNLTDEEYIEAVSFQGDDQIHLDSFLVSEKIQNKSG</sequence>
<dbReference type="PANTHER" id="PTHR45649:SF6">
    <property type="entry name" value="GABA-SPECIFIC PERMEASE"/>
    <property type="match status" value="1"/>
</dbReference>
<name>A0A9P8P6V3_9ASCO</name>
<proteinExistence type="predicted"/>
<dbReference type="AlphaFoldDB" id="A0A9P8P6V3"/>
<gene>
    <name evidence="7" type="ORF">WICMUC_005665</name>
</gene>
<protein>
    <recommendedName>
        <fullName evidence="9">GABA-specific permease</fullName>
    </recommendedName>
</protein>
<comment type="subcellular location">
    <subcellularLocation>
        <location evidence="1">Membrane</location>
        <topology evidence="1">Multi-pass membrane protein</topology>
    </subcellularLocation>
</comment>
<feature type="transmembrane region" description="Helical" evidence="6">
    <location>
        <begin position="355"/>
        <end position="378"/>
    </location>
</feature>
<feature type="transmembrane region" description="Helical" evidence="6">
    <location>
        <begin position="434"/>
        <end position="453"/>
    </location>
</feature>
<keyword evidence="4 6" id="KW-1133">Transmembrane helix</keyword>
<feature type="transmembrane region" description="Helical" evidence="6">
    <location>
        <begin position="267"/>
        <end position="288"/>
    </location>
</feature>
<feature type="transmembrane region" description="Helical" evidence="6">
    <location>
        <begin position="67"/>
        <end position="88"/>
    </location>
</feature>
<reference evidence="7" key="2">
    <citation type="submission" date="2021-01" db="EMBL/GenBank/DDBJ databases">
        <authorList>
            <person name="Schikora-Tamarit M.A."/>
        </authorList>
    </citation>
    <scope>NUCLEOTIDE SEQUENCE</scope>
    <source>
        <strain evidence="7">CBS6341</strain>
    </source>
</reference>
<accession>A0A9P8P6V3</accession>
<dbReference type="InterPro" id="IPR002293">
    <property type="entry name" value="AA/rel_permease1"/>
</dbReference>
<evidence type="ECO:0000313" key="8">
    <source>
        <dbReference type="Proteomes" id="UP000769528"/>
    </source>
</evidence>
<evidence type="ECO:0008006" key="9">
    <source>
        <dbReference type="Google" id="ProtNLM"/>
    </source>
</evidence>
<feature type="transmembrane region" description="Helical" evidence="6">
    <location>
        <begin position="146"/>
        <end position="174"/>
    </location>
</feature>
<feature type="transmembrane region" description="Helical" evidence="6">
    <location>
        <begin position="504"/>
        <end position="525"/>
    </location>
</feature>
<keyword evidence="3 6" id="KW-0812">Transmembrane</keyword>
<feature type="transmembrane region" description="Helical" evidence="6">
    <location>
        <begin position="194"/>
        <end position="211"/>
    </location>
</feature>
<comment type="caution">
    <text evidence="7">The sequence shown here is derived from an EMBL/GenBank/DDBJ whole genome shotgun (WGS) entry which is preliminary data.</text>
</comment>
<keyword evidence="5 6" id="KW-0472">Membrane</keyword>
<feature type="transmembrane region" description="Helical" evidence="6">
    <location>
        <begin position="300"/>
        <end position="323"/>
    </location>
</feature>
<dbReference type="EMBL" id="JAEUBF010001445">
    <property type="protein sequence ID" value="KAH3666397.1"/>
    <property type="molecule type" value="Genomic_DNA"/>
</dbReference>
<dbReference type="Gene3D" id="1.20.1740.10">
    <property type="entry name" value="Amino acid/polyamine transporter I"/>
    <property type="match status" value="1"/>
</dbReference>
<dbReference type="PIRSF" id="PIRSF006060">
    <property type="entry name" value="AA_transporter"/>
    <property type="match status" value="1"/>
</dbReference>
<keyword evidence="2" id="KW-0813">Transport</keyword>